<name>A0A368XW52_9BACI</name>
<dbReference type="InterPro" id="IPR009507">
    <property type="entry name" value="UPF0435"/>
</dbReference>
<protein>
    <submittedName>
        <fullName evidence="1">Uncharacterized protein YfkK (UPF0435 family)</fullName>
    </submittedName>
</protein>
<gene>
    <name evidence="1" type="ORF">DFR57_106144</name>
</gene>
<evidence type="ECO:0000313" key="2">
    <source>
        <dbReference type="Proteomes" id="UP000252585"/>
    </source>
</evidence>
<dbReference type="OrthoDB" id="2361695at2"/>
<organism evidence="1 2">
    <name type="scientific">Saliterribacillus persicus</name>
    <dbReference type="NCBI Taxonomy" id="930114"/>
    <lineage>
        <taxon>Bacteria</taxon>
        <taxon>Bacillati</taxon>
        <taxon>Bacillota</taxon>
        <taxon>Bacilli</taxon>
        <taxon>Bacillales</taxon>
        <taxon>Bacillaceae</taxon>
        <taxon>Saliterribacillus</taxon>
    </lineage>
</organism>
<dbReference type="RefSeq" id="WP_114352739.1">
    <property type="nucleotide sequence ID" value="NZ_QPJJ01000006.1"/>
</dbReference>
<accession>A0A368XW52</accession>
<dbReference type="Proteomes" id="UP000252585">
    <property type="component" value="Unassembled WGS sequence"/>
</dbReference>
<keyword evidence="2" id="KW-1185">Reference proteome</keyword>
<dbReference type="AlphaFoldDB" id="A0A368XW52"/>
<sequence>MNLEEANQENLSFIINEMAERLQVVNRSIMDPDDYNLDNYDELKSLYQMIEQKGSLSVSETQAFIEELKNYRK</sequence>
<reference evidence="1 2" key="1">
    <citation type="submission" date="2018-07" db="EMBL/GenBank/DDBJ databases">
        <title>Genomic Encyclopedia of Type Strains, Phase IV (KMG-IV): sequencing the most valuable type-strain genomes for metagenomic binning, comparative biology and taxonomic classification.</title>
        <authorList>
            <person name="Goeker M."/>
        </authorList>
    </citation>
    <scope>NUCLEOTIDE SEQUENCE [LARGE SCALE GENOMIC DNA]</scope>
    <source>
        <strain evidence="1 2">DSM 27696</strain>
    </source>
</reference>
<evidence type="ECO:0000313" key="1">
    <source>
        <dbReference type="EMBL" id="RCW70747.1"/>
    </source>
</evidence>
<dbReference type="Pfam" id="PF06569">
    <property type="entry name" value="DUF1128"/>
    <property type="match status" value="1"/>
</dbReference>
<dbReference type="EMBL" id="QPJJ01000006">
    <property type="protein sequence ID" value="RCW70747.1"/>
    <property type="molecule type" value="Genomic_DNA"/>
</dbReference>
<proteinExistence type="predicted"/>
<comment type="caution">
    <text evidence="1">The sequence shown here is derived from an EMBL/GenBank/DDBJ whole genome shotgun (WGS) entry which is preliminary data.</text>
</comment>